<accession>A0ABD5NPM9</accession>
<evidence type="ECO:0000313" key="2">
    <source>
        <dbReference type="Proteomes" id="UP001595846"/>
    </source>
</evidence>
<comment type="caution">
    <text evidence="1">The sequence shown here is derived from an EMBL/GenBank/DDBJ whole genome shotgun (WGS) entry which is preliminary data.</text>
</comment>
<protein>
    <submittedName>
        <fullName evidence="1">Uncharacterized protein</fullName>
    </submittedName>
</protein>
<keyword evidence="2" id="KW-1185">Reference proteome</keyword>
<dbReference type="EMBL" id="JBHSAQ010000009">
    <property type="protein sequence ID" value="MFC3958946.1"/>
    <property type="molecule type" value="Genomic_DNA"/>
</dbReference>
<dbReference type="GeneID" id="73901884"/>
<dbReference type="AlphaFoldDB" id="A0ABD5NPM9"/>
<dbReference type="Proteomes" id="UP001595846">
    <property type="component" value="Unassembled WGS sequence"/>
</dbReference>
<organism evidence="1 2">
    <name type="scientific">Halovivax cerinus</name>
    <dbReference type="NCBI Taxonomy" id="1487865"/>
    <lineage>
        <taxon>Archaea</taxon>
        <taxon>Methanobacteriati</taxon>
        <taxon>Methanobacteriota</taxon>
        <taxon>Stenosarchaea group</taxon>
        <taxon>Halobacteria</taxon>
        <taxon>Halobacteriales</taxon>
        <taxon>Natrialbaceae</taxon>
        <taxon>Halovivax</taxon>
    </lineage>
</organism>
<evidence type="ECO:0000313" key="1">
    <source>
        <dbReference type="EMBL" id="MFC3958946.1"/>
    </source>
</evidence>
<proteinExistence type="predicted"/>
<name>A0ABD5NPM9_9EURY</name>
<dbReference type="RefSeq" id="WP_256532779.1">
    <property type="nucleotide sequence ID" value="NZ_CP101824.1"/>
</dbReference>
<sequence>MTASGLASEYDQKIYSRLERRGKQILYDALSLFEDGNFDKSDYEIEGLRRALSSKYADLTREWLDIYDRFDAENVGIDTAIRFLAEEYGVNFDEETPESKYQLALRVLREDLSSEVDHIVVGSRIKRVSSTKTYTFDGGLSLEGVEDAVSEFHHQWNSDDQTKAVRIRIEESGTDSVVLHITVERGIQPRKVRVFEFRENDETDIPAEPEVTTKTYRDVKSSRVYIDAKGQDATIVLTKGKQGWKQILNALFSHVFDVDEFVSELSTKQVKEAGQLEEDASEVIQESDDPIEQTRNLIHHRADQAKEQVRNADSLPSDKQESVIQCLETIEYDGSQVFDDASVAAEEFSLVGREGLEAIFDRVDQMRDSFLDILATADDENAALVLSISNRNVAVQSGDYRPTDSARLSDDDQLALKYFFNEEDVV</sequence>
<reference evidence="1 2" key="1">
    <citation type="journal article" date="2019" name="Int. J. Syst. Evol. Microbiol.">
        <title>The Global Catalogue of Microorganisms (GCM) 10K type strain sequencing project: providing services to taxonomists for standard genome sequencing and annotation.</title>
        <authorList>
            <consortium name="The Broad Institute Genomics Platform"/>
            <consortium name="The Broad Institute Genome Sequencing Center for Infectious Disease"/>
            <person name="Wu L."/>
            <person name="Ma J."/>
        </authorList>
    </citation>
    <scope>NUCLEOTIDE SEQUENCE [LARGE SCALE GENOMIC DNA]</scope>
    <source>
        <strain evidence="1 2">IBRC-M 10256</strain>
    </source>
</reference>
<gene>
    <name evidence="1" type="ORF">ACFOUR_11290</name>
</gene>